<evidence type="ECO:0000256" key="4">
    <source>
        <dbReference type="ARBA" id="ARBA00022837"/>
    </source>
</evidence>
<keyword evidence="2 6" id="KW-0732">Signal</keyword>
<dbReference type="InterPro" id="IPR011992">
    <property type="entry name" value="EF-hand-dom_pair"/>
</dbReference>
<dbReference type="eggNOG" id="ENOG502S2TZ">
    <property type="taxonomic scope" value="Eukaryota"/>
</dbReference>
<dbReference type="InterPro" id="IPR052110">
    <property type="entry name" value="MCFD2-like"/>
</dbReference>
<evidence type="ECO:0000259" key="7">
    <source>
        <dbReference type="PROSITE" id="PS50222"/>
    </source>
</evidence>
<evidence type="ECO:0000256" key="6">
    <source>
        <dbReference type="SAM" id="SignalP"/>
    </source>
</evidence>
<keyword evidence="4" id="KW-0106">Calcium</keyword>
<gene>
    <name evidence="8" type="ORF">H920_15252</name>
</gene>
<evidence type="ECO:0000256" key="2">
    <source>
        <dbReference type="ARBA" id="ARBA00022729"/>
    </source>
</evidence>
<proteinExistence type="predicted"/>
<dbReference type="AlphaFoldDB" id="A0A091DKM3"/>
<dbReference type="GO" id="GO:0005509">
    <property type="term" value="F:calcium ion binding"/>
    <property type="evidence" value="ECO:0007669"/>
    <property type="project" value="InterPro"/>
</dbReference>
<dbReference type="SUPFAM" id="SSF47473">
    <property type="entry name" value="EF-hand"/>
    <property type="match status" value="1"/>
</dbReference>
<keyword evidence="1" id="KW-0479">Metal-binding</keyword>
<keyword evidence="9" id="KW-1185">Reference proteome</keyword>
<dbReference type="PANTHER" id="PTHR23104">
    <property type="entry name" value="MULTIPLE COAGULATION FACTOR DEFICIENCY PROTEIN 2 NEURAL STEM CELL DERIVED NEURONAL SURVIVAL PROTEIN"/>
    <property type="match status" value="1"/>
</dbReference>
<feature type="region of interest" description="Disordered" evidence="5">
    <location>
        <begin position="160"/>
        <end position="286"/>
    </location>
</feature>
<dbReference type="OrthoDB" id="289247at2759"/>
<feature type="compositionally biased region" description="Basic and acidic residues" evidence="5">
    <location>
        <begin position="249"/>
        <end position="276"/>
    </location>
</feature>
<protein>
    <submittedName>
        <fullName evidence="8">Cell growth regulator with EF hand domain protein 1</fullName>
    </submittedName>
</protein>
<accession>A0A091DKM3</accession>
<evidence type="ECO:0000313" key="8">
    <source>
        <dbReference type="EMBL" id="KFO23351.1"/>
    </source>
</evidence>
<feature type="domain" description="EF-hand" evidence="7">
    <location>
        <begin position="116"/>
        <end position="151"/>
    </location>
</feature>
<dbReference type="Gene3D" id="1.10.238.10">
    <property type="entry name" value="EF-hand"/>
    <property type="match status" value="1"/>
</dbReference>
<dbReference type="InterPro" id="IPR002048">
    <property type="entry name" value="EF_hand_dom"/>
</dbReference>
<organism evidence="8 9">
    <name type="scientific">Fukomys damarensis</name>
    <name type="common">Damaraland mole rat</name>
    <name type="synonym">Cryptomys damarensis</name>
    <dbReference type="NCBI Taxonomy" id="885580"/>
    <lineage>
        <taxon>Eukaryota</taxon>
        <taxon>Metazoa</taxon>
        <taxon>Chordata</taxon>
        <taxon>Craniata</taxon>
        <taxon>Vertebrata</taxon>
        <taxon>Euteleostomi</taxon>
        <taxon>Mammalia</taxon>
        <taxon>Eutheria</taxon>
        <taxon>Euarchontoglires</taxon>
        <taxon>Glires</taxon>
        <taxon>Rodentia</taxon>
        <taxon>Hystricomorpha</taxon>
        <taxon>Bathyergidae</taxon>
        <taxon>Fukomys</taxon>
    </lineage>
</organism>
<evidence type="ECO:0000256" key="3">
    <source>
        <dbReference type="ARBA" id="ARBA00022737"/>
    </source>
</evidence>
<dbReference type="STRING" id="885580.ENSFDAP00000007581"/>
<evidence type="ECO:0000256" key="5">
    <source>
        <dbReference type="SAM" id="MobiDB-lite"/>
    </source>
</evidence>
<evidence type="ECO:0000313" key="9">
    <source>
        <dbReference type="Proteomes" id="UP000028990"/>
    </source>
</evidence>
<dbReference type="PROSITE" id="PS50222">
    <property type="entry name" value="EF_HAND_2"/>
    <property type="match status" value="2"/>
</dbReference>
<dbReference type="Proteomes" id="UP000028990">
    <property type="component" value="Unassembled WGS sequence"/>
</dbReference>
<dbReference type="InterPro" id="IPR018247">
    <property type="entry name" value="EF_Hand_1_Ca_BS"/>
</dbReference>
<evidence type="ECO:0000256" key="1">
    <source>
        <dbReference type="ARBA" id="ARBA00022723"/>
    </source>
</evidence>
<feature type="signal peptide" evidence="6">
    <location>
        <begin position="1"/>
        <end position="22"/>
    </location>
</feature>
<name>A0A091DKM3_FUKDA</name>
<dbReference type="EMBL" id="KN123775">
    <property type="protein sequence ID" value="KFO23351.1"/>
    <property type="molecule type" value="Genomic_DNA"/>
</dbReference>
<dbReference type="PANTHER" id="PTHR23104:SF15">
    <property type="entry name" value="CELL GROWTH REGULATOR WITH EF HAND DOMAIN PROTEIN 1"/>
    <property type="match status" value="1"/>
</dbReference>
<keyword evidence="3" id="KW-0677">Repeat</keyword>
<reference evidence="8 9" key="1">
    <citation type="submission" date="2013-11" db="EMBL/GenBank/DDBJ databases">
        <title>The Damaraland mole rat (Fukomys damarensis) genome and evolution of African mole rats.</title>
        <authorList>
            <person name="Gladyshev V.N."/>
            <person name="Fang X."/>
        </authorList>
    </citation>
    <scope>NUCLEOTIDE SEQUENCE [LARGE SCALE GENOMIC DNA]</scope>
    <source>
        <tissue evidence="8">Liver</tissue>
    </source>
</reference>
<dbReference type="PROSITE" id="PS00018">
    <property type="entry name" value="EF_HAND_1"/>
    <property type="match status" value="2"/>
</dbReference>
<feature type="chain" id="PRO_5001872053" evidence="6">
    <location>
        <begin position="23"/>
        <end position="286"/>
    </location>
</feature>
<feature type="domain" description="EF-hand" evidence="7">
    <location>
        <begin position="72"/>
        <end position="107"/>
    </location>
</feature>
<sequence>MSPWTFQVLMLPLLLLPTLGRAAPKDGTMRQDLEVQPQPLPNPFHPGPEQLRVLQNHLKGLERMEEDPEHMNREQVLLYLFALHDYDQSGQLDGLELLSMLTAALAHGVTNFPANPVILVVDKVLETQDLDGDGLLSPAELINFPEEALRDTEHRESLIAAPQKTQTVREQPQLAKNPLRQETQGAVEPREEAGDQEEARRASLEPVQEAGDQSGAKGDTPGPEEGDRRQVENEGEAPGPRGDAGGQAEARDSGAEAKELPEETLEPRNTPHELEAHSIQLENVEM</sequence>
<feature type="compositionally biased region" description="Basic and acidic residues" evidence="5">
    <location>
        <begin position="188"/>
        <end position="203"/>
    </location>
</feature>